<feature type="compositionally biased region" description="Basic and acidic residues" evidence="1">
    <location>
        <begin position="91"/>
        <end position="111"/>
    </location>
</feature>
<accession>A0ABR2ZR05</accession>
<proteinExistence type="predicted"/>
<organism evidence="2 3">
    <name type="scientific">Marasmius tenuissimus</name>
    <dbReference type="NCBI Taxonomy" id="585030"/>
    <lineage>
        <taxon>Eukaryota</taxon>
        <taxon>Fungi</taxon>
        <taxon>Dikarya</taxon>
        <taxon>Basidiomycota</taxon>
        <taxon>Agaricomycotina</taxon>
        <taxon>Agaricomycetes</taxon>
        <taxon>Agaricomycetidae</taxon>
        <taxon>Agaricales</taxon>
        <taxon>Marasmiineae</taxon>
        <taxon>Marasmiaceae</taxon>
        <taxon>Marasmius</taxon>
    </lineage>
</organism>
<feature type="compositionally biased region" description="Acidic residues" evidence="1">
    <location>
        <begin position="77"/>
        <end position="90"/>
    </location>
</feature>
<reference evidence="2 3" key="1">
    <citation type="submission" date="2024-05" db="EMBL/GenBank/DDBJ databases">
        <title>A draft genome resource for the thread blight pathogen Marasmius tenuissimus strain MS-2.</title>
        <authorList>
            <person name="Yulfo-Soto G.E."/>
            <person name="Baruah I.K."/>
            <person name="Amoako-Attah I."/>
            <person name="Bukari Y."/>
            <person name="Meinhardt L.W."/>
            <person name="Bailey B.A."/>
            <person name="Cohen S.P."/>
        </authorList>
    </citation>
    <scope>NUCLEOTIDE SEQUENCE [LARGE SCALE GENOMIC DNA]</scope>
    <source>
        <strain evidence="2 3">MS-2</strain>
    </source>
</reference>
<evidence type="ECO:0000313" key="2">
    <source>
        <dbReference type="EMBL" id="KAL0064016.1"/>
    </source>
</evidence>
<feature type="compositionally biased region" description="Basic residues" evidence="1">
    <location>
        <begin position="122"/>
        <end position="132"/>
    </location>
</feature>
<name>A0ABR2ZR05_9AGAR</name>
<feature type="compositionally biased region" description="Basic and acidic residues" evidence="1">
    <location>
        <begin position="67"/>
        <end position="76"/>
    </location>
</feature>
<sequence length="210" mass="23680">MSSTAARDYFRRRTIGRAASPPTWACYEQISYNDEYSDSCSDSCSEDDEDYGRNASGDEERSDSEDDHVASMRADDSNDIDMDMDGEVDEAAARKVAESNKDAKGKQKAVESDPPEPEPERSRRRQRRRPQRPAHPLRPILTIHRSQGFVWNQDLFIPPYIKDRYVASSPPNSSGFVSTSVSSTNSALSDYEVEVVEIRVQEGELNHIIP</sequence>
<dbReference type="Proteomes" id="UP001437256">
    <property type="component" value="Unassembled WGS sequence"/>
</dbReference>
<dbReference type="EMBL" id="JBBXMP010000069">
    <property type="protein sequence ID" value="KAL0064016.1"/>
    <property type="molecule type" value="Genomic_DNA"/>
</dbReference>
<comment type="caution">
    <text evidence="2">The sequence shown here is derived from an EMBL/GenBank/DDBJ whole genome shotgun (WGS) entry which is preliminary data.</text>
</comment>
<evidence type="ECO:0000313" key="3">
    <source>
        <dbReference type="Proteomes" id="UP001437256"/>
    </source>
</evidence>
<keyword evidence="3" id="KW-1185">Reference proteome</keyword>
<gene>
    <name evidence="2" type="ORF">AAF712_009084</name>
</gene>
<evidence type="ECO:0000256" key="1">
    <source>
        <dbReference type="SAM" id="MobiDB-lite"/>
    </source>
</evidence>
<protein>
    <submittedName>
        <fullName evidence="2">Uncharacterized protein</fullName>
    </submittedName>
</protein>
<feature type="region of interest" description="Disordered" evidence="1">
    <location>
        <begin position="35"/>
        <end position="136"/>
    </location>
</feature>